<name>A0ABU2FP01_9EURY</name>
<protein>
    <submittedName>
        <fullName evidence="2">Uncharacterized protein</fullName>
    </submittedName>
</protein>
<evidence type="ECO:0000313" key="2">
    <source>
        <dbReference type="EMBL" id="MDS0282494.1"/>
    </source>
</evidence>
<dbReference type="RefSeq" id="WP_310900324.1">
    <property type="nucleotide sequence ID" value="NZ_JAMQOS010000003.1"/>
</dbReference>
<proteinExistence type="predicted"/>
<evidence type="ECO:0000256" key="1">
    <source>
        <dbReference type="SAM" id="MobiDB-lite"/>
    </source>
</evidence>
<accession>A0ABU2FP01</accession>
<comment type="caution">
    <text evidence="2">The sequence shown here is derived from an EMBL/GenBank/DDBJ whole genome shotgun (WGS) entry which is preliminary data.</text>
</comment>
<dbReference type="PROSITE" id="PS51318">
    <property type="entry name" value="TAT"/>
    <property type="match status" value="1"/>
</dbReference>
<evidence type="ECO:0000313" key="3">
    <source>
        <dbReference type="Proteomes" id="UP001268864"/>
    </source>
</evidence>
<dbReference type="Proteomes" id="UP001268864">
    <property type="component" value="Unassembled WGS sequence"/>
</dbReference>
<feature type="region of interest" description="Disordered" evidence="1">
    <location>
        <begin position="269"/>
        <end position="289"/>
    </location>
</feature>
<gene>
    <name evidence="2" type="ORF">NDI86_10195</name>
</gene>
<dbReference type="PROSITE" id="PS51257">
    <property type="entry name" value="PROKAR_LIPOPROTEIN"/>
    <property type="match status" value="1"/>
</dbReference>
<sequence>MFDRTYTRRTLLRRSLATAGAGALVGAAGCSSIPNPLGGGASYADWLPVPDDIGDSDHYNFTYLNLDDFESNEDEIDEESFDPASYEDFWDPLDIDWEDVSGLTILGFGGMFGFGGLVIEAEFNRDDVISDLEDEDFDEDGDHEGYTLMLDESESQVYAIGDGAAVLTPARDTDGESSSGETGTAEAVIDAKTGNADRYADDSEAMSTLVDELGGGTLVSGRTMEEPEDASPENGTFDAMVAQGQQAKINGETTDVKYVVVYESSDDVDTGDLEDWVDENDGSDEQFDDVDDISYNQNGRTGVISGTINTDDL</sequence>
<dbReference type="InterPro" id="IPR006311">
    <property type="entry name" value="TAT_signal"/>
</dbReference>
<keyword evidence="3" id="KW-1185">Reference proteome</keyword>
<dbReference type="EMBL" id="JAMQOS010000003">
    <property type="protein sequence ID" value="MDS0282494.1"/>
    <property type="molecule type" value="Genomic_DNA"/>
</dbReference>
<reference evidence="2 3" key="1">
    <citation type="submission" date="2022-06" db="EMBL/GenBank/DDBJ databases">
        <title>Halomicroarcula sp. a new haloarchaeum isolate from saline soil.</title>
        <authorList>
            <person name="Strakova D."/>
            <person name="Galisteo C."/>
            <person name="Sanchez-Porro C."/>
            <person name="Ventosa A."/>
        </authorList>
    </citation>
    <scope>NUCLEOTIDE SEQUENCE [LARGE SCALE GENOMIC DNA]</scope>
    <source>
        <strain evidence="2 3">S3CR25-11</strain>
    </source>
</reference>
<organism evidence="2 3">
    <name type="scientific">Haloarcula onubensis</name>
    <dbReference type="NCBI Taxonomy" id="2950539"/>
    <lineage>
        <taxon>Archaea</taxon>
        <taxon>Methanobacteriati</taxon>
        <taxon>Methanobacteriota</taxon>
        <taxon>Stenosarchaea group</taxon>
        <taxon>Halobacteria</taxon>
        <taxon>Halobacteriales</taxon>
        <taxon>Haloarculaceae</taxon>
        <taxon>Haloarcula</taxon>
    </lineage>
</organism>